<gene>
    <name evidence="1" type="ORF">ACJMK2_027995</name>
</gene>
<dbReference type="Proteomes" id="UP001634394">
    <property type="component" value="Unassembled WGS sequence"/>
</dbReference>
<organism evidence="1 2">
    <name type="scientific">Sinanodonta woodiana</name>
    <name type="common">Chinese pond mussel</name>
    <name type="synonym">Anodonta woodiana</name>
    <dbReference type="NCBI Taxonomy" id="1069815"/>
    <lineage>
        <taxon>Eukaryota</taxon>
        <taxon>Metazoa</taxon>
        <taxon>Spiralia</taxon>
        <taxon>Lophotrochozoa</taxon>
        <taxon>Mollusca</taxon>
        <taxon>Bivalvia</taxon>
        <taxon>Autobranchia</taxon>
        <taxon>Heteroconchia</taxon>
        <taxon>Palaeoheterodonta</taxon>
        <taxon>Unionida</taxon>
        <taxon>Unionoidea</taxon>
        <taxon>Unionidae</taxon>
        <taxon>Unioninae</taxon>
        <taxon>Sinanodonta</taxon>
    </lineage>
</organism>
<protein>
    <submittedName>
        <fullName evidence="1">Uncharacterized protein</fullName>
    </submittedName>
</protein>
<evidence type="ECO:0000313" key="2">
    <source>
        <dbReference type="Proteomes" id="UP001634394"/>
    </source>
</evidence>
<evidence type="ECO:0000313" key="1">
    <source>
        <dbReference type="EMBL" id="KAL3881572.1"/>
    </source>
</evidence>
<comment type="caution">
    <text evidence="1">The sequence shown here is derived from an EMBL/GenBank/DDBJ whole genome shotgun (WGS) entry which is preliminary data.</text>
</comment>
<dbReference type="EMBL" id="JBJQND010000003">
    <property type="protein sequence ID" value="KAL3881572.1"/>
    <property type="molecule type" value="Genomic_DNA"/>
</dbReference>
<dbReference type="AlphaFoldDB" id="A0ABD3X978"/>
<name>A0ABD3X978_SINWO</name>
<accession>A0ABD3X978</accession>
<keyword evidence="2" id="KW-1185">Reference proteome</keyword>
<sequence length="327" mass="36676">METRKCRINGFLENGCSVLGQHVKSIGILMDTPTGESSSKKDGKKSHRVVFNVNGRKLRPGEGEEEILKPICPSCDINCWDVNKHESKEYVSLTVDDSFVKIKSMSVLRDVPQTGLADSTVANSNTRANDVAAPKRPNLKVNRSGLSEQFLPICPRSGFLAETNHNGSKTQRILNDLQTSTRSCCYVSSEAREETKHTRFQISEENNHVRVISRETRRNSTSNIEESEEIIPNEAEKTIHSCNNEEPKTLHESYIRSGPSKLCKQFLKSKFPTSTKQSVLIGDVINEVNAHDRKSVDDNKPERVDVKRPVTIGKIKTMRSGLWVGIR</sequence>
<proteinExistence type="predicted"/>
<reference evidence="1 2" key="1">
    <citation type="submission" date="2024-11" db="EMBL/GenBank/DDBJ databases">
        <title>Chromosome-level genome assembly of the freshwater bivalve Anodonta woodiana.</title>
        <authorList>
            <person name="Chen X."/>
        </authorList>
    </citation>
    <scope>NUCLEOTIDE SEQUENCE [LARGE SCALE GENOMIC DNA]</scope>
    <source>
        <strain evidence="1">MN2024</strain>
        <tissue evidence="1">Gills</tissue>
    </source>
</reference>